<organism evidence="2 3">
    <name type="scientific">Virgisporangium ochraceum</name>
    <dbReference type="NCBI Taxonomy" id="65505"/>
    <lineage>
        <taxon>Bacteria</taxon>
        <taxon>Bacillati</taxon>
        <taxon>Actinomycetota</taxon>
        <taxon>Actinomycetes</taxon>
        <taxon>Micromonosporales</taxon>
        <taxon>Micromonosporaceae</taxon>
        <taxon>Virgisporangium</taxon>
    </lineage>
</organism>
<feature type="transmembrane region" description="Helical" evidence="1">
    <location>
        <begin position="76"/>
        <end position="100"/>
    </location>
</feature>
<feature type="transmembrane region" description="Helical" evidence="1">
    <location>
        <begin position="121"/>
        <end position="148"/>
    </location>
</feature>
<dbReference type="RefSeq" id="WP_203925955.1">
    <property type="nucleotide sequence ID" value="NZ_BOPH01000012.1"/>
</dbReference>
<keyword evidence="1" id="KW-0472">Membrane</keyword>
<keyword evidence="1" id="KW-1133">Transmembrane helix</keyword>
<name>A0A8J3ZN92_9ACTN</name>
<protein>
    <submittedName>
        <fullName evidence="2">Transporter</fullName>
    </submittedName>
</protein>
<comment type="caution">
    <text evidence="2">The sequence shown here is derived from an EMBL/GenBank/DDBJ whole genome shotgun (WGS) entry which is preliminary data.</text>
</comment>
<proteinExistence type="predicted"/>
<dbReference type="EMBL" id="BOPH01000012">
    <property type="protein sequence ID" value="GIJ65958.1"/>
    <property type="molecule type" value="Genomic_DNA"/>
</dbReference>
<evidence type="ECO:0000313" key="3">
    <source>
        <dbReference type="Proteomes" id="UP000635606"/>
    </source>
</evidence>
<sequence length="324" mass="35300">MIWLVWRQHRRQLFAALIGLAVLALALVPTGLSTHKAIAAYSRCVDALGTADFVPLAAGEKCDVLAESFGATHESWAYAGILLLVLPLLVGLFWGAPLVAREVEHGTHRLVWTQGITRRQWALTKVGLVGATVVVLAAVYSTLVTWWMEPLNDTIAVRFSYIFFDQQGVVPVAYTVFAVAVGIFAGTVVPRVLPAMATTLVAFLFARIAIAVFVRPNIRASETRTGLVAGTEHVMPNPAVGNWITETSIRTGDGRVLQDGSTGYCVTGGGDGTCNGMDPNAFNHWTYQPGGRFWLFQWVESSIYVVLSVALLYLALRRIQKRLS</sequence>
<accession>A0A8J3ZN92</accession>
<reference evidence="2" key="1">
    <citation type="submission" date="2021-01" db="EMBL/GenBank/DDBJ databases">
        <title>Whole genome shotgun sequence of Virgisporangium ochraceum NBRC 16418.</title>
        <authorList>
            <person name="Komaki H."/>
            <person name="Tamura T."/>
        </authorList>
    </citation>
    <scope>NUCLEOTIDE SEQUENCE</scope>
    <source>
        <strain evidence="2">NBRC 16418</strain>
    </source>
</reference>
<dbReference type="AlphaFoldDB" id="A0A8J3ZN92"/>
<feature type="transmembrane region" description="Helical" evidence="1">
    <location>
        <begin position="168"/>
        <end position="189"/>
    </location>
</feature>
<feature type="transmembrane region" description="Helical" evidence="1">
    <location>
        <begin position="196"/>
        <end position="214"/>
    </location>
</feature>
<gene>
    <name evidence="2" type="ORF">Voc01_008750</name>
</gene>
<keyword evidence="1" id="KW-0812">Transmembrane</keyword>
<evidence type="ECO:0000256" key="1">
    <source>
        <dbReference type="SAM" id="Phobius"/>
    </source>
</evidence>
<dbReference type="Proteomes" id="UP000635606">
    <property type="component" value="Unassembled WGS sequence"/>
</dbReference>
<feature type="transmembrane region" description="Helical" evidence="1">
    <location>
        <begin position="295"/>
        <end position="316"/>
    </location>
</feature>
<evidence type="ECO:0000313" key="2">
    <source>
        <dbReference type="EMBL" id="GIJ65958.1"/>
    </source>
</evidence>
<keyword evidence="3" id="KW-1185">Reference proteome</keyword>